<reference evidence="3" key="1">
    <citation type="journal article" date="2019" name="Int. J. Syst. Evol. Microbiol.">
        <title>The Global Catalogue of Microorganisms (GCM) 10K type strain sequencing project: providing services to taxonomists for standard genome sequencing and annotation.</title>
        <authorList>
            <consortium name="The Broad Institute Genomics Platform"/>
            <consortium name="The Broad Institute Genome Sequencing Center for Infectious Disease"/>
            <person name="Wu L."/>
            <person name="Ma J."/>
        </authorList>
    </citation>
    <scope>NUCLEOTIDE SEQUENCE [LARGE SCALE GENOMIC DNA]</scope>
    <source>
        <strain evidence="3">KCTC 52127</strain>
    </source>
</reference>
<sequence>MHKKLITKAFEKAKKDRKKIGDMSPSKSNLAEDISDYLDEYCNCILSPESLKQYYNKANDIKSKKEDISIKQIPVITGLCYYLGYSSYEKFLIAVGPWYMKVLYFIILNKPILIISIITIVTSWMISSASVKRWMVWDGLEYVEVSFDIEKYDDGTLKLYNADLIRNFKKIKNPDCNTRYFNEKGEKITWYYKRGNNNLEIFTAPGIHPVNGRTLDDITRHMIQTHICESY</sequence>
<dbReference type="RefSeq" id="WP_379667277.1">
    <property type="nucleotide sequence ID" value="NZ_JBHULH010000012.1"/>
</dbReference>
<evidence type="ECO:0000256" key="1">
    <source>
        <dbReference type="SAM" id="Phobius"/>
    </source>
</evidence>
<comment type="caution">
    <text evidence="2">The sequence shown here is derived from an EMBL/GenBank/DDBJ whole genome shotgun (WGS) entry which is preliminary data.</text>
</comment>
<organism evidence="2 3">
    <name type="scientific">Pseudotenacibaculum haliotis</name>
    <dbReference type="NCBI Taxonomy" id="1862138"/>
    <lineage>
        <taxon>Bacteria</taxon>
        <taxon>Pseudomonadati</taxon>
        <taxon>Bacteroidota</taxon>
        <taxon>Flavobacteriia</taxon>
        <taxon>Flavobacteriales</taxon>
        <taxon>Flavobacteriaceae</taxon>
        <taxon>Pseudotenacibaculum</taxon>
    </lineage>
</organism>
<name>A0ABW5LUR1_9FLAO</name>
<accession>A0ABW5LUR1</accession>
<dbReference type="Proteomes" id="UP001597508">
    <property type="component" value="Unassembled WGS sequence"/>
</dbReference>
<keyword evidence="1" id="KW-0472">Membrane</keyword>
<feature type="transmembrane region" description="Helical" evidence="1">
    <location>
        <begin position="104"/>
        <end position="126"/>
    </location>
</feature>
<gene>
    <name evidence="2" type="ORF">ACFSRZ_14420</name>
</gene>
<protein>
    <submittedName>
        <fullName evidence="2">Uncharacterized protein</fullName>
    </submittedName>
</protein>
<evidence type="ECO:0000313" key="3">
    <source>
        <dbReference type="Proteomes" id="UP001597508"/>
    </source>
</evidence>
<dbReference type="EMBL" id="JBHULH010000012">
    <property type="protein sequence ID" value="MFD2568568.1"/>
    <property type="molecule type" value="Genomic_DNA"/>
</dbReference>
<keyword evidence="3" id="KW-1185">Reference proteome</keyword>
<keyword evidence="1" id="KW-0812">Transmembrane</keyword>
<evidence type="ECO:0000313" key="2">
    <source>
        <dbReference type="EMBL" id="MFD2568568.1"/>
    </source>
</evidence>
<proteinExistence type="predicted"/>
<keyword evidence="1" id="KW-1133">Transmembrane helix</keyword>